<dbReference type="EMBL" id="QLNT01000007">
    <property type="protein sequence ID" value="KAF3072875.1"/>
    <property type="molecule type" value="Genomic_DNA"/>
</dbReference>
<evidence type="ECO:0000313" key="1">
    <source>
        <dbReference type="EMBL" id="KAF3072875.1"/>
    </source>
</evidence>
<keyword evidence="2" id="KW-1185">Reference proteome</keyword>
<gene>
    <name evidence="1" type="ORF">CFAM422_004558</name>
</gene>
<name>A0A9P4XI23_9HYPO</name>
<organism evidence="1 2">
    <name type="scientific">Trichoderma lentiforme</name>
    <dbReference type="NCBI Taxonomy" id="1567552"/>
    <lineage>
        <taxon>Eukaryota</taxon>
        <taxon>Fungi</taxon>
        <taxon>Dikarya</taxon>
        <taxon>Ascomycota</taxon>
        <taxon>Pezizomycotina</taxon>
        <taxon>Sordariomycetes</taxon>
        <taxon>Hypocreomycetidae</taxon>
        <taxon>Hypocreales</taxon>
        <taxon>Hypocreaceae</taxon>
        <taxon>Trichoderma</taxon>
    </lineage>
</organism>
<comment type="caution">
    <text evidence="1">The sequence shown here is derived from an EMBL/GenBank/DDBJ whole genome shotgun (WGS) entry which is preliminary data.</text>
</comment>
<reference evidence="1 2" key="1">
    <citation type="submission" date="2018-06" db="EMBL/GenBank/DDBJ databases">
        <title>Genome analysis of cellulolytic fungus Trichoderma lentiforme CFAM-422.</title>
        <authorList>
            <person name="Steindorff A.S."/>
            <person name="Formighieri E.F."/>
            <person name="Midorikawa G.E.O."/>
            <person name="Tamietti M.S."/>
            <person name="Ramos E.Z."/>
            <person name="Silva A.S."/>
            <person name="Bon E.P.S."/>
            <person name="Mendes T.D."/>
            <person name="Damaso M.C.T."/>
            <person name="Favaro L.C.L."/>
        </authorList>
    </citation>
    <scope>NUCLEOTIDE SEQUENCE [LARGE SCALE GENOMIC DNA]</scope>
    <source>
        <strain evidence="1 2">CFAM-422</strain>
    </source>
</reference>
<accession>A0A9P4XI23</accession>
<sequence length="110" mass="11907">MVESKGGRVQEERPAKWLVDLVSTKALVKVRQDACKSKLRLSDFGSVCSVQTIKDTGTWRLVHVSRSGDAISITALEHVVVAVRVVSLCSSRLRGVTLSNAAYPGVAIQE</sequence>
<dbReference type="AlphaFoldDB" id="A0A9P4XI23"/>
<proteinExistence type="predicted"/>
<evidence type="ECO:0000313" key="2">
    <source>
        <dbReference type="Proteomes" id="UP000801864"/>
    </source>
</evidence>
<dbReference type="Proteomes" id="UP000801864">
    <property type="component" value="Unassembled WGS sequence"/>
</dbReference>
<protein>
    <submittedName>
        <fullName evidence="1">Uncharacterized protein</fullName>
    </submittedName>
</protein>